<sequence>MSRNVFENNQPETSQEDSRAVGDSPHILLPPLAEGYHYELLRLPSGRMAVVTVGP</sequence>
<accession>A0A2L1IWC2</accession>
<evidence type="ECO:0000313" key="3">
    <source>
        <dbReference type="Proteomes" id="UP000241360"/>
    </source>
</evidence>
<organism evidence="2 3">
    <name type="scientific">Streptomyces phage Bing</name>
    <dbReference type="NCBI Taxonomy" id="2079427"/>
    <lineage>
        <taxon>Viruses</taxon>
        <taxon>Duplodnaviria</taxon>
        <taxon>Heunggongvirae</taxon>
        <taxon>Uroviricota</taxon>
        <taxon>Caudoviricetes</taxon>
        <taxon>Bingvirus</taxon>
        <taxon>Bingvirus bing</taxon>
    </lineage>
</organism>
<feature type="region of interest" description="Disordered" evidence="1">
    <location>
        <begin position="1"/>
        <end position="25"/>
    </location>
</feature>
<evidence type="ECO:0000313" key="2">
    <source>
        <dbReference type="EMBL" id="AVD99487.1"/>
    </source>
</evidence>
<reference evidence="3" key="1">
    <citation type="submission" date="2018-01" db="EMBL/GenBank/DDBJ databases">
        <authorList>
            <person name="Wardenburg K.E."/>
            <person name="Rana S."/>
            <person name="Felix E."/>
            <person name="Puentes R.J."/>
            <person name="Shaffer C.D."/>
            <person name="Weston-Hafer K.A."/>
            <person name="Russell D.A."/>
            <person name="Pope W.H."/>
            <person name="Jacobs-Sera D."/>
            <person name="Hendrix R.W."/>
            <person name="Hatfull G.F."/>
        </authorList>
    </citation>
    <scope>NUCLEOTIDE SEQUENCE [LARGE SCALE GENOMIC DNA]</scope>
</reference>
<gene>
    <name evidence="2" type="ORF">SEA_BING_65</name>
</gene>
<dbReference type="Proteomes" id="UP000241360">
    <property type="component" value="Segment"/>
</dbReference>
<keyword evidence="3" id="KW-1185">Reference proteome</keyword>
<proteinExistence type="predicted"/>
<dbReference type="EMBL" id="MG757154">
    <property type="protein sequence ID" value="AVD99487.1"/>
    <property type="molecule type" value="Genomic_DNA"/>
</dbReference>
<name>A0A2L1IWC2_9CAUD</name>
<evidence type="ECO:0000256" key="1">
    <source>
        <dbReference type="SAM" id="MobiDB-lite"/>
    </source>
</evidence>
<feature type="compositionally biased region" description="Polar residues" evidence="1">
    <location>
        <begin position="1"/>
        <end position="13"/>
    </location>
</feature>
<protein>
    <submittedName>
        <fullName evidence="2">Uncharacterized protein</fullName>
    </submittedName>
</protein>